<evidence type="ECO:0000256" key="3">
    <source>
        <dbReference type="ARBA" id="ARBA00023163"/>
    </source>
</evidence>
<dbReference type="PANTHER" id="PTHR40661:SF3">
    <property type="entry name" value="FELS-1 PROPHAGE TRANSCRIPTIONAL REGULATOR"/>
    <property type="match status" value="1"/>
</dbReference>
<dbReference type="InterPro" id="IPR001387">
    <property type="entry name" value="Cro/C1-type_HTH"/>
</dbReference>
<comment type="caution">
    <text evidence="5">The sequence shown here is derived from an EMBL/GenBank/DDBJ whole genome shotgun (WGS) entry which is preliminary data.</text>
</comment>
<proteinExistence type="predicted"/>
<evidence type="ECO:0000313" key="5">
    <source>
        <dbReference type="EMBL" id="KXV70923.1"/>
    </source>
</evidence>
<dbReference type="RefSeq" id="WP_062143562.1">
    <property type="nucleotide sequence ID" value="NZ_LHZY01000044.1"/>
</dbReference>
<dbReference type="CDD" id="cd00093">
    <property type="entry name" value="HTH_XRE"/>
    <property type="match status" value="1"/>
</dbReference>
<dbReference type="PANTHER" id="PTHR40661">
    <property type="match status" value="1"/>
</dbReference>
<dbReference type="AlphaFoldDB" id="A0A149USX8"/>
<evidence type="ECO:0000259" key="4">
    <source>
        <dbReference type="Pfam" id="PF00717"/>
    </source>
</evidence>
<dbReference type="EMBL" id="LHZY01000044">
    <property type="protein sequence ID" value="KXV70923.1"/>
    <property type="molecule type" value="Genomic_DNA"/>
</dbReference>
<keyword evidence="1" id="KW-0805">Transcription regulation</keyword>
<dbReference type="InterPro" id="IPR036286">
    <property type="entry name" value="LexA/Signal_pep-like_sf"/>
</dbReference>
<dbReference type="SUPFAM" id="SSF51306">
    <property type="entry name" value="LexA/Signal peptidase"/>
    <property type="match status" value="1"/>
</dbReference>
<keyword evidence="3" id="KW-0804">Transcription</keyword>
<gene>
    <name evidence="5" type="ORF">AD952_11285</name>
</gene>
<dbReference type="CDD" id="cd06529">
    <property type="entry name" value="S24_LexA-like"/>
    <property type="match status" value="1"/>
</dbReference>
<keyword evidence="2" id="KW-0238">DNA-binding</keyword>
<organism evidence="5 6">
    <name type="scientific">Acetobacter cerevisiae</name>
    <dbReference type="NCBI Taxonomy" id="178900"/>
    <lineage>
        <taxon>Bacteria</taxon>
        <taxon>Pseudomonadati</taxon>
        <taxon>Pseudomonadota</taxon>
        <taxon>Alphaproteobacteria</taxon>
        <taxon>Acetobacterales</taxon>
        <taxon>Acetobacteraceae</taxon>
        <taxon>Acetobacter</taxon>
    </lineage>
</organism>
<sequence>MTKLHITQRLKEMRERAGYTIRDFARGLGYEDKFSSYRTYETSYKKEFLPLGMVKKMVPLLIDRGEPPITANEVWSLAGVSAGADGIKATAERAEMASAFGPTKTGTVRIREFDVSPHAGAGAILDECCGIAEGNPVVAAWEIPKNYIESYLPNSENLAIVRVLGNSMEPELNAGDRVLVDTDHKIPTPDGMYVLWNGLGVVIKQLQVVPKSNPTRIRIISVNLTYPTDEALLSDIIINGRVVGKWMWK</sequence>
<evidence type="ECO:0000256" key="2">
    <source>
        <dbReference type="ARBA" id="ARBA00023125"/>
    </source>
</evidence>
<protein>
    <submittedName>
        <fullName evidence="5">Transcriptional regulator</fullName>
    </submittedName>
</protein>
<feature type="domain" description="Peptidase S24/S26A/S26B/S26C" evidence="4">
    <location>
        <begin position="147"/>
        <end position="243"/>
    </location>
</feature>
<dbReference type="Gene3D" id="2.10.109.10">
    <property type="entry name" value="Umud Fragment, subunit A"/>
    <property type="match status" value="1"/>
</dbReference>
<accession>A0A149USX8</accession>
<reference evidence="5 6" key="1">
    <citation type="submission" date="2015-06" db="EMBL/GenBank/DDBJ databases">
        <title>Improved classification and identification of acetic acid bacteria using matrix-assisted laser desorption/ionization time-of-flight mass spectrometry; Gluconobacter nephelii and Gluconobacter uchimurae are later heterotypic synonyms of Gluconobacter japonicus and Gluconobacter oxydans, respectively.</title>
        <authorList>
            <person name="Li L."/>
            <person name="Cleenwerck I."/>
            <person name="De Vuyst L."/>
            <person name="Vandamme P."/>
        </authorList>
    </citation>
    <scope>NUCLEOTIDE SEQUENCE [LARGE SCALE GENOMIC DNA]</scope>
    <source>
        <strain evidence="5 6">LMG 1608</strain>
    </source>
</reference>
<dbReference type="GO" id="GO:0003677">
    <property type="term" value="F:DNA binding"/>
    <property type="evidence" value="ECO:0007669"/>
    <property type="project" value="UniProtKB-KW"/>
</dbReference>
<dbReference type="Pfam" id="PF00717">
    <property type="entry name" value="Peptidase_S24"/>
    <property type="match status" value="1"/>
</dbReference>
<dbReference type="Proteomes" id="UP000075312">
    <property type="component" value="Unassembled WGS sequence"/>
</dbReference>
<dbReference type="InterPro" id="IPR015927">
    <property type="entry name" value="Peptidase_S24_S26A/B/C"/>
</dbReference>
<name>A0A149USX8_9PROT</name>
<evidence type="ECO:0000256" key="1">
    <source>
        <dbReference type="ARBA" id="ARBA00023015"/>
    </source>
</evidence>
<evidence type="ECO:0000313" key="6">
    <source>
        <dbReference type="Proteomes" id="UP000075312"/>
    </source>
</evidence>
<dbReference type="PATRIC" id="fig|178900.6.peg.3084"/>
<dbReference type="InterPro" id="IPR039418">
    <property type="entry name" value="LexA-like"/>
</dbReference>